<comment type="caution">
    <text evidence="1">The sequence shown here is derived from an EMBL/GenBank/DDBJ whole genome shotgun (WGS) entry which is preliminary data.</text>
</comment>
<sequence length="281" mass="31284">MSADEQTALLPALDSHYEITKAQVEDYQEKGHVLLRGIAAPNEVAAYEPVISDCVKRLNNHNKPLEERDTYGKAFIQIGNLWKHSEAVAKFSLARRFARIAADLMGVDGVRMYHDQALYKEPHGGHTPWHQDQIYWPLDTDKTITLWMPLVPISEEIGSMTFASGSHKKGFINRMVISDESHKTLAQYIDGKGFEQWTYGAMAAGDATFHSGWTVHSAPGNPTDHMRKVMTIIYIADGLRIAEPQSNSHRSDLASWFPGLGPGDLAASPLNPLLYSRSQNG</sequence>
<evidence type="ECO:0000313" key="2">
    <source>
        <dbReference type="Proteomes" id="UP000612456"/>
    </source>
</evidence>
<protein>
    <submittedName>
        <fullName evidence="1">SnoK</fullName>
    </submittedName>
</protein>
<dbReference type="Pfam" id="PF05721">
    <property type="entry name" value="PhyH"/>
    <property type="match status" value="1"/>
</dbReference>
<organism evidence="1 2">
    <name type="scientific">Paenibacillus nasutitermitis</name>
    <dbReference type="NCBI Taxonomy" id="1652958"/>
    <lineage>
        <taxon>Bacteria</taxon>
        <taxon>Bacillati</taxon>
        <taxon>Bacillota</taxon>
        <taxon>Bacilli</taxon>
        <taxon>Bacillales</taxon>
        <taxon>Paenibacillaceae</taxon>
        <taxon>Paenibacillus</taxon>
    </lineage>
</organism>
<dbReference type="PANTHER" id="PTHR20883">
    <property type="entry name" value="PHYTANOYL-COA DIOXYGENASE DOMAIN CONTAINING 1"/>
    <property type="match status" value="1"/>
</dbReference>
<dbReference type="GO" id="GO:0016706">
    <property type="term" value="F:2-oxoglutarate-dependent dioxygenase activity"/>
    <property type="evidence" value="ECO:0007669"/>
    <property type="project" value="UniProtKB-ARBA"/>
</dbReference>
<dbReference type="InterPro" id="IPR008775">
    <property type="entry name" value="Phytyl_CoA_dOase-like"/>
</dbReference>
<dbReference type="GO" id="GO:0005506">
    <property type="term" value="F:iron ion binding"/>
    <property type="evidence" value="ECO:0007669"/>
    <property type="project" value="UniProtKB-ARBA"/>
</dbReference>
<dbReference type="Gene3D" id="2.60.120.620">
    <property type="entry name" value="q2cbj1_9rhob like domain"/>
    <property type="match status" value="1"/>
</dbReference>
<reference evidence="1" key="1">
    <citation type="journal article" date="2014" name="Int. J. Syst. Evol. Microbiol.">
        <title>Complete genome sequence of Corynebacterium casei LMG S-19264T (=DSM 44701T), isolated from a smear-ripened cheese.</title>
        <authorList>
            <consortium name="US DOE Joint Genome Institute (JGI-PGF)"/>
            <person name="Walter F."/>
            <person name="Albersmeier A."/>
            <person name="Kalinowski J."/>
            <person name="Ruckert C."/>
        </authorList>
    </citation>
    <scope>NUCLEOTIDE SEQUENCE</scope>
    <source>
        <strain evidence="1">CGMCC 1.15178</strain>
    </source>
</reference>
<dbReference type="Proteomes" id="UP000612456">
    <property type="component" value="Unassembled WGS sequence"/>
</dbReference>
<dbReference type="EMBL" id="BMHP01000002">
    <property type="protein sequence ID" value="GGD65828.1"/>
    <property type="molecule type" value="Genomic_DNA"/>
</dbReference>
<name>A0A917DSZ8_9BACL</name>
<dbReference type="AlphaFoldDB" id="A0A917DSZ8"/>
<keyword evidence="2" id="KW-1185">Reference proteome</keyword>
<reference evidence="1" key="2">
    <citation type="submission" date="2020-09" db="EMBL/GenBank/DDBJ databases">
        <authorList>
            <person name="Sun Q."/>
            <person name="Zhou Y."/>
        </authorList>
    </citation>
    <scope>NUCLEOTIDE SEQUENCE</scope>
    <source>
        <strain evidence="1">CGMCC 1.15178</strain>
    </source>
</reference>
<dbReference type="SUPFAM" id="SSF51197">
    <property type="entry name" value="Clavaminate synthase-like"/>
    <property type="match status" value="1"/>
</dbReference>
<accession>A0A917DSZ8</accession>
<dbReference type="RefSeq" id="WP_188992252.1">
    <property type="nucleotide sequence ID" value="NZ_BMHP01000002.1"/>
</dbReference>
<dbReference type="PANTHER" id="PTHR20883:SF49">
    <property type="entry name" value="PHYTANOYL-COA DIOXYGENASE"/>
    <property type="match status" value="1"/>
</dbReference>
<evidence type="ECO:0000313" key="1">
    <source>
        <dbReference type="EMBL" id="GGD65828.1"/>
    </source>
</evidence>
<proteinExistence type="predicted"/>
<gene>
    <name evidence="1" type="ORF">GCM10010911_24510</name>
</gene>